<keyword evidence="5" id="KW-0679">Respiratory chain</keyword>
<evidence type="ECO:0000313" key="11">
    <source>
        <dbReference type="Ensembl" id="ENSCSAVP00000015919.1"/>
    </source>
</evidence>
<feature type="compositionally biased region" description="Basic and acidic residues" evidence="10">
    <location>
        <begin position="170"/>
        <end position="191"/>
    </location>
</feature>
<feature type="region of interest" description="Disordered" evidence="10">
    <location>
        <begin position="155"/>
        <end position="191"/>
    </location>
</feature>
<proteinExistence type="inferred from homology"/>
<dbReference type="Ensembl" id="ENSCSAVT00000016098.1">
    <property type="protein sequence ID" value="ENSCSAVP00000015919.1"/>
    <property type="gene ID" value="ENSCSAVG00000009366.1"/>
</dbReference>
<dbReference type="PROSITE" id="PS51808">
    <property type="entry name" value="CHCH"/>
    <property type="match status" value="1"/>
</dbReference>
<organism evidence="11 12">
    <name type="scientific">Ciona savignyi</name>
    <name type="common">Pacific transparent sea squirt</name>
    <dbReference type="NCBI Taxonomy" id="51511"/>
    <lineage>
        <taxon>Eukaryota</taxon>
        <taxon>Metazoa</taxon>
        <taxon>Chordata</taxon>
        <taxon>Tunicata</taxon>
        <taxon>Ascidiacea</taxon>
        <taxon>Phlebobranchia</taxon>
        <taxon>Cionidae</taxon>
        <taxon>Ciona</taxon>
    </lineage>
</organism>
<sequence length="191" mass="22118">MPNFINPLGHIPVDTSAFEETVGVKEKIDPELAGVLSDIRRGDLGVPSHVLKASAFQYANVCNEVNKEFMLCKQEENDPRKCLKYNLKVSDCAESFFKKVTDACSDEIVAFATCLERDPRRSFVYCRQEQVKFDRCMFDKLGIDKRYHAVEMDQTVKTDRPKPKNPYKLKNYDHPKPFMPDWHRPVPKLED</sequence>
<keyword evidence="7" id="KW-0249">Electron transport</keyword>
<comment type="similarity">
    <text evidence="3">Belongs to the complex I NDUFA8 subunit family.</text>
</comment>
<dbReference type="PANTHER" id="PTHR13344:SF0">
    <property type="entry name" value="NADH DEHYDROGENASE [UBIQUINONE] 1 ALPHA SUBCOMPLEX SUBUNIT 8"/>
    <property type="match status" value="1"/>
</dbReference>
<comment type="function">
    <text evidence="1">Accessory subunit of the mitochondrial membrane respiratory chain NADH dehydrogenase (Complex I), that is believed not to be involved in catalysis. Complex I functions in the transfer of electrons from NADH to the respiratory chain. The immediate electron acceptor for the enzyme is believed to be ubiquinone.</text>
</comment>
<keyword evidence="4" id="KW-0813">Transport</keyword>
<comment type="subcellular location">
    <subcellularLocation>
        <location evidence="2">Mitochondrion</location>
    </subcellularLocation>
</comment>
<evidence type="ECO:0000256" key="4">
    <source>
        <dbReference type="ARBA" id="ARBA00022448"/>
    </source>
</evidence>
<dbReference type="InterPro" id="IPR016680">
    <property type="entry name" value="NDUFA8"/>
</dbReference>
<dbReference type="OMA" id="RSFVYCR"/>
<dbReference type="PANTHER" id="PTHR13344">
    <property type="entry name" value="NADH-UBIQUINONE OXIDOREDUCTASE"/>
    <property type="match status" value="1"/>
</dbReference>
<keyword evidence="6" id="KW-0677">Repeat</keyword>
<reference evidence="11" key="3">
    <citation type="submission" date="2025-09" db="UniProtKB">
        <authorList>
            <consortium name="Ensembl"/>
        </authorList>
    </citation>
    <scope>IDENTIFICATION</scope>
</reference>
<protein>
    <submittedName>
        <fullName evidence="11">Uncharacterized protein</fullName>
    </submittedName>
</protein>
<evidence type="ECO:0000256" key="9">
    <source>
        <dbReference type="ARBA" id="ARBA00023157"/>
    </source>
</evidence>
<dbReference type="GO" id="GO:0005739">
    <property type="term" value="C:mitochondrion"/>
    <property type="evidence" value="ECO:0007669"/>
    <property type="project" value="UniProtKB-SubCell"/>
</dbReference>
<dbReference type="GO" id="GO:0006120">
    <property type="term" value="P:mitochondrial electron transport, NADH to ubiquinone"/>
    <property type="evidence" value="ECO:0007669"/>
    <property type="project" value="InterPro"/>
</dbReference>
<dbReference type="STRING" id="51511.ENSCSAVP00000015919"/>
<name>H2ZEA3_CIOSA</name>
<keyword evidence="8" id="KW-0496">Mitochondrion</keyword>
<dbReference type="HOGENOM" id="CLU_1420999_0_0_1"/>
<dbReference type="Proteomes" id="UP000007875">
    <property type="component" value="Unassembled WGS sequence"/>
</dbReference>
<dbReference type="eggNOG" id="KOG3458">
    <property type="taxonomic scope" value="Eukaryota"/>
</dbReference>
<reference evidence="11" key="2">
    <citation type="submission" date="2025-08" db="UniProtKB">
        <authorList>
            <consortium name="Ensembl"/>
        </authorList>
    </citation>
    <scope>IDENTIFICATION</scope>
</reference>
<evidence type="ECO:0000256" key="8">
    <source>
        <dbReference type="ARBA" id="ARBA00023128"/>
    </source>
</evidence>
<evidence type="ECO:0000313" key="12">
    <source>
        <dbReference type="Proteomes" id="UP000007875"/>
    </source>
</evidence>
<dbReference type="GeneTree" id="ENSGT00390000008938"/>
<evidence type="ECO:0000256" key="3">
    <source>
        <dbReference type="ARBA" id="ARBA00010705"/>
    </source>
</evidence>
<dbReference type="AlphaFoldDB" id="H2ZEA3"/>
<keyword evidence="9" id="KW-1015">Disulfide bond</keyword>
<evidence type="ECO:0000256" key="6">
    <source>
        <dbReference type="ARBA" id="ARBA00022737"/>
    </source>
</evidence>
<dbReference type="InParanoid" id="H2ZEA3"/>
<accession>H2ZEA3</accession>
<dbReference type="FunCoup" id="H2ZEA3">
    <property type="interactions" value="111"/>
</dbReference>
<reference evidence="12" key="1">
    <citation type="submission" date="2003-08" db="EMBL/GenBank/DDBJ databases">
        <authorList>
            <person name="Birren B."/>
            <person name="Nusbaum C."/>
            <person name="Abebe A."/>
            <person name="Abouelleil A."/>
            <person name="Adekoya E."/>
            <person name="Ait-zahra M."/>
            <person name="Allen N."/>
            <person name="Allen T."/>
            <person name="An P."/>
            <person name="Anderson M."/>
            <person name="Anderson S."/>
            <person name="Arachchi H."/>
            <person name="Armbruster J."/>
            <person name="Bachantsang P."/>
            <person name="Baldwin J."/>
            <person name="Barry A."/>
            <person name="Bayul T."/>
            <person name="Blitshsteyn B."/>
            <person name="Bloom T."/>
            <person name="Blye J."/>
            <person name="Boguslavskiy L."/>
            <person name="Borowsky M."/>
            <person name="Boukhgalter B."/>
            <person name="Brunache A."/>
            <person name="Butler J."/>
            <person name="Calixte N."/>
            <person name="Calvo S."/>
            <person name="Camarata J."/>
            <person name="Campo K."/>
            <person name="Chang J."/>
            <person name="Cheshatsang Y."/>
            <person name="Citroen M."/>
            <person name="Collymore A."/>
            <person name="Considine T."/>
            <person name="Cook A."/>
            <person name="Cooke P."/>
            <person name="Corum B."/>
            <person name="Cuomo C."/>
            <person name="David R."/>
            <person name="Dawoe T."/>
            <person name="Degray S."/>
            <person name="Dodge S."/>
            <person name="Dooley K."/>
            <person name="Dorje P."/>
            <person name="Dorjee K."/>
            <person name="Dorris L."/>
            <person name="Duffey N."/>
            <person name="Dupes A."/>
            <person name="Elkins T."/>
            <person name="Engels R."/>
            <person name="Erickson J."/>
            <person name="Farina A."/>
            <person name="Faro S."/>
            <person name="Ferreira P."/>
            <person name="Fischer H."/>
            <person name="Fitzgerald M."/>
            <person name="Foley K."/>
            <person name="Gage D."/>
            <person name="Galagan J."/>
            <person name="Gearin G."/>
            <person name="Gnerre S."/>
            <person name="Gnirke A."/>
            <person name="Goyette A."/>
            <person name="Graham J."/>
            <person name="Grandbois E."/>
            <person name="Gyaltsen K."/>
            <person name="Hafez N."/>
            <person name="Hagopian D."/>
            <person name="Hagos B."/>
            <person name="Hall J."/>
            <person name="Hatcher B."/>
            <person name="Heller A."/>
            <person name="Higgins H."/>
            <person name="Honan T."/>
            <person name="Horn A."/>
            <person name="Houde N."/>
            <person name="Hughes L."/>
            <person name="Hulme W."/>
            <person name="Husby E."/>
            <person name="Iliev I."/>
            <person name="Jaffe D."/>
            <person name="Jones C."/>
            <person name="Kamal M."/>
            <person name="Kamat A."/>
            <person name="Kamvysselis M."/>
            <person name="Karlsson E."/>
            <person name="Kells C."/>
            <person name="Kieu A."/>
            <person name="Kisner P."/>
            <person name="Kodira C."/>
            <person name="Kulbokas E."/>
            <person name="Labutti K."/>
            <person name="Lama D."/>
            <person name="Landers T."/>
            <person name="Leger J."/>
            <person name="Levine S."/>
            <person name="Lewis D."/>
            <person name="Lewis T."/>
            <person name="Lindblad-toh K."/>
            <person name="Liu X."/>
            <person name="Lokyitsang T."/>
            <person name="Lokyitsang Y."/>
            <person name="Lucien O."/>
            <person name="Lui A."/>
            <person name="Ma L.J."/>
            <person name="Mabbitt R."/>
            <person name="Macdonald J."/>
            <person name="Maclean C."/>
            <person name="Major J."/>
            <person name="Manning J."/>
            <person name="Marabella R."/>
            <person name="Maru K."/>
            <person name="Matthews C."/>
            <person name="Mauceli E."/>
            <person name="Mccarthy M."/>
            <person name="Mcdonough S."/>
            <person name="Mcghee T."/>
            <person name="Meldrim J."/>
            <person name="Meneus L."/>
            <person name="Mesirov J."/>
            <person name="Mihalev A."/>
            <person name="Mihova T."/>
            <person name="Mikkelsen T."/>
            <person name="Mlenga V."/>
            <person name="Moru K."/>
            <person name="Mozes J."/>
            <person name="Mulrain L."/>
            <person name="Munson G."/>
            <person name="Naylor J."/>
            <person name="Newes C."/>
            <person name="Nguyen C."/>
            <person name="Nguyen N."/>
            <person name="Nguyen T."/>
            <person name="Nicol R."/>
            <person name="Nielsen C."/>
            <person name="Nizzari M."/>
            <person name="Norbu C."/>
            <person name="Norbu N."/>
            <person name="O'donnell P."/>
            <person name="Okoawo O."/>
            <person name="O'leary S."/>
            <person name="Omotosho B."/>
            <person name="O'neill K."/>
            <person name="Osman S."/>
            <person name="Parker S."/>
            <person name="Perrin D."/>
            <person name="Phunkhang P."/>
            <person name="Piqani B."/>
            <person name="Purcell S."/>
            <person name="Rachupka T."/>
            <person name="Ramasamy U."/>
            <person name="Rameau R."/>
            <person name="Ray V."/>
            <person name="Raymond C."/>
            <person name="Retta R."/>
            <person name="Richardson S."/>
            <person name="Rise C."/>
            <person name="Rodriguez J."/>
            <person name="Rogers J."/>
            <person name="Rogov P."/>
            <person name="Rutman M."/>
            <person name="Schupbach R."/>
            <person name="Seaman C."/>
            <person name="Settipalli S."/>
            <person name="Sharpe T."/>
            <person name="Sheridan J."/>
            <person name="Sherpa N."/>
            <person name="Shi J."/>
            <person name="Smirnov S."/>
            <person name="Smith C."/>
            <person name="Sougnez C."/>
            <person name="Spencer B."/>
            <person name="Stalker J."/>
            <person name="Stange-thomann N."/>
            <person name="Stavropoulos S."/>
            <person name="Stetson K."/>
            <person name="Stone C."/>
            <person name="Stone S."/>
            <person name="Stubbs M."/>
            <person name="Talamas J."/>
            <person name="Tchuinga P."/>
            <person name="Tenzing P."/>
            <person name="Tesfaye S."/>
            <person name="Theodore J."/>
            <person name="Thoulutsang Y."/>
            <person name="Topham K."/>
            <person name="Towey S."/>
            <person name="Tsamla T."/>
            <person name="Tsomo N."/>
            <person name="Vallee D."/>
            <person name="Vassiliev H."/>
            <person name="Venkataraman V."/>
            <person name="Vinson J."/>
            <person name="Vo A."/>
            <person name="Wade C."/>
            <person name="Wang S."/>
            <person name="Wangchuk T."/>
            <person name="Wangdi T."/>
            <person name="Whittaker C."/>
            <person name="Wilkinson J."/>
            <person name="Wu Y."/>
            <person name="Wyman D."/>
            <person name="Yadav S."/>
            <person name="Yang S."/>
            <person name="Yang X."/>
            <person name="Yeager S."/>
            <person name="Yee E."/>
            <person name="Young G."/>
            <person name="Zainoun J."/>
            <person name="Zembeck L."/>
            <person name="Zimmer A."/>
            <person name="Zody M."/>
            <person name="Lander E."/>
        </authorList>
    </citation>
    <scope>NUCLEOTIDE SEQUENCE [LARGE SCALE GENOMIC DNA]</scope>
</reference>
<keyword evidence="12" id="KW-1185">Reference proteome</keyword>
<evidence type="ECO:0000256" key="1">
    <source>
        <dbReference type="ARBA" id="ARBA00003195"/>
    </source>
</evidence>
<evidence type="ECO:0000256" key="7">
    <source>
        <dbReference type="ARBA" id="ARBA00022982"/>
    </source>
</evidence>
<evidence type="ECO:0000256" key="10">
    <source>
        <dbReference type="SAM" id="MobiDB-lite"/>
    </source>
</evidence>
<evidence type="ECO:0000256" key="2">
    <source>
        <dbReference type="ARBA" id="ARBA00004173"/>
    </source>
</evidence>
<evidence type="ECO:0000256" key="5">
    <source>
        <dbReference type="ARBA" id="ARBA00022660"/>
    </source>
</evidence>